<name>A0A0F9C292_9ZZZZ</name>
<organism evidence="1">
    <name type="scientific">marine sediment metagenome</name>
    <dbReference type="NCBI Taxonomy" id="412755"/>
    <lineage>
        <taxon>unclassified sequences</taxon>
        <taxon>metagenomes</taxon>
        <taxon>ecological metagenomes</taxon>
    </lineage>
</organism>
<comment type="caution">
    <text evidence="1">The sequence shown here is derived from an EMBL/GenBank/DDBJ whole genome shotgun (WGS) entry which is preliminary data.</text>
</comment>
<reference evidence="1" key="1">
    <citation type="journal article" date="2015" name="Nature">
        <title>Complex archaea that bridge the gap between prokaryotes and eukaryotes.</title>
        <authorList>
            <person name="Spang A."/>
            <person name="Saw J.H."/>
            <person name="Jorgensen S.L."/>
            <person name="Zaremba-Niedzwiedzka K."/>
            <person name="Martijn J."/>
            <person name="Lind A.E."/>
            <person name="van Eijk R."/>
            <person name="Schleper C."/>
            <person name="Guy L."/>
            <person name="Ettema T.J."/>
        </authorList>
    </citation>
    <scope>NUCLEOTIDE SEQUENCE</scope>
</reference>
<protein>
    <submittedName>
        <fullName evidence="1">Uncharacterized protein</fullName>
    </submittedName>
</protein>
<dbReference type="AlphaFoldDB" id="A0A0F9C292"/>
<proteinExistence type="predicted"/>
<dbReference type="EMBL" id="LAZR01048935">
    <property type="protein sequence ID" value="KKK90796.1"/>
    <property type="molecule type" value="Genomic_DNA"/>
</dbReference>
<evidence type="ECO:0000313" key="1">
    <source>
        <dbReference type="EMBL" id="KKK90796.1"/>
    </source>
</evidence>
<accession>A0A0F9C292</accession>
<sequence length="96" mass="10216">MAVIGQIAQRDNLPLQHRGDVIVAFRAPQVFGPGDLAEDAFAFVVLDDVELEVELAATDSGLKAYPYAAYVDMEGPDGPEQALTALCTPGKRIDLG</sequence>
<gene>
    <name evidence="1" type="ORF">LCGC14_2719400</name>
</gene>